<dbReference type="EMBL" id="JANBPY010000422">
    <property type="protein sequence ID" value="KAJ1966937.1"/>
    <property type="molecule type" value="Genomic_DNA"/>
</dbReference>
<sequence>MLQTWVDFDCASAEFENQLNVGPLYGTDSSGPEDFPRGLIAKIVCHSLRTESTPLNATEEIQSLGHEDLLSLCSTELRQLGDLIHQKHHTAIELENKDQVNRQWIDLQKLSGKELLGFSPMFFLTRHDRPAEALLLTKTLHSRGDNVDFLLSANRALGVVAEAYPMYFTVNAPSPSDLSLGRENPLGLNLKHAVSTVFNHNIYEYIFSTPNERVIFNLIIGLSMMGMLKDELTTIYMESKLSLSHIDEKISWLVRNLRATEKDLMSEDDLRISSFFSDSLFYQLGLSNFKNMVAKFQGSAMLYANVKFDSATNFNDMPSKMG</sequence>
<comment type="caution">
    <text evidence="1">The sequence shown here is derived from an EMBL/GenBank/DDBJ whole genome shotgun (WGS) entry which is preliminary data.</text>
</comment>
<keyword evidence="2" id="KW-1185">Reference proteome</keyword>
<reference evidence="1" key="1">
    <citation type="submission" date="2022-07" db="EMBL/GenBank/DDBJ databases">
        <title>Phylogenomic reconstructions and comparative analyses of Kickxellomycotina fungi.</title>
        <authorList>
            <person name="Reynolds N.K."/>
            <person name="Stajich J.E."/>
            <person name="Barry K."/>
            <person name="Grigoriev I.V."/>
            <person name="Crous P."/>
            <person name="Smith M.E."/>
        </authorList>
    </citation>
    <scope>NUCLEOTIDE SEQUENCE</scope>
    <source>
        <strain evidence="1">RSA 1196</strain>
    </source>
</reference>
<evidence type="ECO:0000313" key="2">
    <source>
        <dbReference type="Proteomes" id="UP001150925"/>
    </source>
</evidence>
<organism evidence="1 2">
    <name type="scientific">Dispira parvispora</name>
    <dbReference type="NCBI Taxonomy" id="1520584"/>
    <lineage>
        <taxon>Eukaryota</taxon>
        <taxon>Fungi</taxon>
        <taxon>Fungi incertae sedis</taxon>
        <taxon>Zoopagomycota</taxon>
        <taxon>Kickxellomycotina</taxon>
        <taxon>Dimargaritomycetes</taxon>
        <taxon>Dimargaritales</taxon>
        <taxon>Dimargaritaceae</taxon>
        <taxon>Dispira</taxon>
    </lineage>
</organism>
<gene>
    <name evidence="1" type="ORF">IWQ62_002154</name>
</gene>
<protein>
    <submittedName>
        <fullName evidence="1">Uncharacterized protein</fullName>
    </submittedName>
</protein>
<dbReference type="Proteomes" id="UP001150925">
    <property type="component" value="Unassembled WGS sequence"/>
</dbReference>
<evidence type="ECO:0000313" key="1">
    <source>
        <dbReference type="EMBL" id="KAJ1966937.1"/>
    </source>
</evidence>
<proteinExistence type="predicted"/>
<name>A0A9W8AW93_9FUNG</name>
<accession>A0A9W8AW93</accession>
<dbReference type="AlphaFoldDB" id="A0A9W8AW93"/>